<feature type="domain" description="N-acetyltransferase" evidence="4">
    <location>
        <begin position="14"/>
        <end position="222"/>
    </location>
</feature>
<dbReference type="PANTHER" id="PTHR13256">
    <property type="entry name" value="N-ACETYLTRANSFERASE 9"/>
    <property type="match status" value="1"/>
</dbReference>
<evidence type="ECO:0000256" key="2">
    <source>
        <dbReference type="ARBA" id="ARBA00022679"/>
    </source>
</evidence>
<dbReference type="AlphaFoldDB" id="A0A077QX77"/>
<evidence type="ECO:0000313" key="5">
    <source>
        <dbReference type="EMBL" id="CDI51081.1"/>
    </source>
</evidence>
<dbReference type="Pfam" id="PF13302">
    <property type="entry name" value="Acetyltransf_3"/>
    <property type="match status" value="1"/>
</dbReference>
<evidence type="ECO:0000256" key="1">
    <source>
        <dbReference type="ARBA" id="ARBA00009342"/>
    </source>
</evidence>
<protein>
    <submittedName>
        <fullName evidence="5">Related to N-acetyltransferase</fullName>
    </submittedName>
</protein>
<comment type="similarity">
    <text evidence="1">Belongs to the acetyltransferase family. GNAT subfamily.</text>
</comment>
<keyword evidence="2 5" id="KW-0808">Transferase</keyword>
<dbReference type="InterPro" id="IPR039135">
    <property type="entry name" value="NAT9-like"/>
</dbReference>
<dbReference type="Gene3D" id="3.40.630.30">
    <property type="match status" value="1"/>
</dbReference>
<dbReference type="SUPFAM" id="SSF55729">
    <property type="entry name" value="Acyl-CoA N-acyltransferases (Nat)"/>
    <property type="match status" value="1"/>
</dbReference>
<dbReference type="InterPro" id="IPR016181">
    <property type="entry name" value="Acyl_CoA_acyltransferase"/>
</dbReference>
<dbReference type="PANTHER" id="PTHR13256:SF16">
    <property type="entry name" value="ALPHA_BETA-TUBULIN-N-ACETYLTRANSFERASE 9"/>
    <property type="match status" value="1"/>
</dbReference>
<evidence type="ECO:0000259" key="4">
    <source>
        <dbReference type="Pfam" id="PF13302"/>
    </source>
</evidence>
<dbReference type="EMBL" id="HG529494">
    <property type="protein sequence ID" value="CDI51081.1"/>
    <property type="molecule type" value="Genomic_DNA"/>
</dbReference>
<accession>A0A077QX77</accession>
<reference evidence="5" key="1">
    <citation type="journal article" date="2014" name="Genome Biol. Evol.">
        <title>Gene Loss Rather Than Gene Gain Is Associated with a Host Jump from Monocots to Dicots in the Smut Fungus Melanopsichium pennsylvanicum.</title>
        <authorList>
            <person name="Sharma R."/>
            <person name="Mishra B."/>
            <person name="Runge F."/>
            <person name="Thines M."/>
        </authorList>
    </citation>
    <scope>NUCLEOTIDE SEQUENCE</scope>
    <source>
        <strain evidence="5">4</strain>
    </source>
</reference>
<dbReference type="GO" id="GO:0008080">
    <property type="term" value="F:N-acetyltransferase activity"/>
    <property type="evidence" value="ECO:0007669"/>
    <property type="project" value="InterPro"/>
</dbReference>
<name>A0A077QX77_9BASI</name>
<organism evidence="5">
    <name type="scientific">Melanopsichium pennsylvanicum 4</name>
    <dbReference type="NCBI Taxonomy" id="1398559"/>
    <lineage>
        <taxon>Eukaryota</taxon>
        <taxon>Fungi</taxon>
        <taxon>Dikarya</taxon>
        <taxon>Basidiomycota</taxon>
        <taxon>Ustilaginomycotina</taxon>
        <taxon>Ustilaginomycetes</taxon>
        <taxon>Ustilaginales</taxon>
        <taxon>Ustilaginaceae</taxon>
        <taxon>Melanopsichium</taxon>
    </lineage>
</organism>
<evidence type="ECO:0000256" key="3">
    <source>
        <dbReference type="ARBA" id="ARBA00023315"/>
    </source>
</evidence>
<dbReference type="InterPro" id="IPR000182">
    <property type="entry name" value="GNAT_dom"/>
</dbReference>
<proteinExistence type="inferred from homology"/>
<sequence length="261" mass="29748">MRINQNTVLLGNKVVLVPYRQQHVPRYHEWMKDPLIQEQTASEPLTLDEEYEMQRSWAIDEDKLTFIIHALPQIADDNLASTSSAQNLVSKCTMVGDVNIFFNEVHKEETDEDDTEQAVGTNPVLKNVQQQLVFDAECEIMIAEHGHRRKGMAREALQMMFAFVTASQTPIPVDATQRPTIHPTQSETGPHCSLPIPPSWLTCKISLKNGPSIKLFESLGFTKHKITEVWQEVEMRLTNHEPAYLGQLGQSIRQVLFFPDE</sequence>
<keyword evidence="3" id="KW-0012">Acyltransferase</keyword>